<gene>
    <name evidence="1" type="ORF">ADUPG1_001838</name>
</gene>
<reference evidence="1" key="1">
    <citation type="submission" date="2022-03" db="EMBL/GenBank/DDBJ databases">
        <title>Draft genome sequence of Aduncisulcus paluster, a free-living microaerophilic Fornicata.</title>
        <authorList>
            <person name="Yuyama I."/>
            <person name="Kume K."/>
            <person name="Tamura T."/>
            <person name="Inagaki Y."/>
            <person name="Hashimoto T."/>
        </authorList>
    </citation>
    <scope>NUCLEOTIDE SEQUENCE</scope>
    <source>
        <strain evidence="1">NY0171</strain>
    </source>
</reference>
<dbReference type="EMBL" id="BQXS01001809">
    <property type="protein sequence ID" value="GKT31090.1"/>
    <property type="molecule type" value="Genomic_DNA"/>
</dbReference>
<proteinExistence type="predicted"/>
<evidence type="ECO:0000313" key="2">
    <source>
        <dbReference type="Proteomes" id="UP001057375"/>
    </source>
</evidence>
<feature type="non-terminal residue" evidence="1">
    <location>
        <position position="207"/>
    </location>
</feature>
<dbReference type="Proteomes" id="UP001057375">
    <property type="component" value="Unassembled WGS sequence"/>
</dbReference>
<accession>A0ABQ5KJH1</accession>
<organism evidence="1 2">
    <name type="scientific">Aduncisulcus paluster</name>
    <dbReference type="NCBI Taxonomy" id="2918883"/>
    <lineage>
        <taxon>Eukaryota</taxon>
        <taxon>Metamonada</taxon>
        <taxon>Carpediemonas-like organisms</taxon>
        <taxon>Aduncisulcus</taxon>
    </lineage>
</organism>
<keyword evidence="2" id="KW-1185">Reference proteome</keyword>
<name>A0ABQ5KJH1_9EUKA</name>
<protein>
    <submittedName>
        <fullName evidence="1">Uncharacterized protein</fullName>
    </submittedName>
</protein>
<evidence type="ECO:0000313" key="1">
    <source>
        <dbReference type="EMBL" id="GKT31090.1"/>
    </source>
</evidence>
<sequence>MKNPKSCFFKATPSQLLTGVPLWTTTFLSGIKKKLNSCTKDEELIECADSALRKVVELSPSKVHRGIKDFKFESSLFKTNEKILSAVIFSLIGPGIGSMNHSLGADLVRASCGLVVPYDPRKLYVDAKDVVERCAVRAAPGILYSIAAYRRDMELFSAALLNFAFCDATSELTDDSSHVTMSHVTSSPAPVVTLERLLKSMVKISTH</sequence>
<comment type="caution">
    <text evidence="1">The sequence shown here is derived from an EMBL/GenBank/DDBJ whole genome shotgun (WGS) entry which is preliminary data.</text>
</comment>